<accession>A0A222GAJ2</accession>
<dbReference type="Proteomes" id="UP000202259">
    <property type="component" value="Chromosome"/>
</dbReference>
<keyword evidence="3" id="KW-1185">Reference proteome</keyword>
<dbReference type="RefSeq" id="WP_081152421.1">
    <property type="nucleotide sequence ID" value="NZ_CP020465.1"/>
</dbReference>
<feature type="chain" id="PRO_5012668583" evidence="1">
    <location>
        <begin position="21"/>
        <end position="139"/>
    </location>
</feature>
<dbReference type="OrthoDB" id="6272517at2"/>
<protein>
    <submittedName>
        <fullName evidence="2">Uncharacterized protein</fullName>
    </submittedName>
</protein>
<keyword evidence="1" id="KW-0732">Signal</keyword>
<feature type="signal peptide" evidence="1">
    <location>
        <begin position="1"/>
        <end position="20"/>
    </location>
</feature>
<gene>
    <name evidence="2" type="ORF">B5D82_14165</name>
</gene>
<dbReference type="KEGG" id="cber:B5D82_14165"/>
<evidence type="ECO:0000313" key="3">
    <source>
        <dbReference type="Proteomes" id="UP000202259"/>
    </source>
</evidence>
<sequence length="139" mass="16152">MWRYITILLVIFLLAQNANAWSHSEFNQNTIAQHNDITQLDQKAHTTFDAQHSQDLFTLPRINSISPATFSVEAQTAPIYVLVIEFFQTNHSEREFRNLAPPVKLNNWFEQLNHQAKSSRISGWKDGNFLYSARTTYHS</sequence>
<evidence type="ECO:0000313" key="2">
    <source>
        <dbReference type="EMBL" id="ASP48811.1"/>
    </source>
</evidence>
<organism evidence="2 3">
    <name type="scientific">Cognaticolwellia beringensis</name>
    <dbReference type="NCBI Taxonomy" id="1967665"/>
    <lineage>
        <taxon>Bacteria</taxon>
        <taxon>Pseudomonadati</taxon>
        <taxon>Pseudomonadota</taxon>
        <taxon>Gammaproteobacteria</taxon>
        <taxon>Alteromonadales</taxon>
        <taxon>Colwelliaceae</taxon>
        <taxon>Cognaticolwellia</taxon>
    </lineage>
</organism>
<dbReference type="AlphaFoldDB" id="A0A222GAJ2"/>
<evidence type="ECO:0000256" key="1">
    <source>
        <dbReference type="SAM" id="SignalP"/>
    </source>
</evidence>
<name>A0A222GAJ2_9GAMM</name>
<proteinExistence type="predicted"/>
<reference evidence="2 3" key="1">
    <citation type="submission" date="2017-08" db="EMBL/GenBank/DDBJ databases">
        <title>Complete genome of Colwellia sp. NB097-1, a psychrophile bacterium ioslated from Bering Sea.</title>
        <authorList>
            <person name="Chen X."/>
        </authorList>
    </citation>
    <scope>NUCLEOTIDE SEQUENCE [LARGE SCALE GENOMIC DNA]</scope>
    <source>
        <strain evidence="2 3">NB097-1</strain>
    </source>
</reference>
<dbReference type="EMBL" id="CP020465">
    <property type="protein sequence ID" value="ASP48811.1"/>
    <property type="molecule type" value="Genomic_DNA"/>
</dbReference>